<dbReference type="Proteomes" id="UP000589036">
    <property type="component" value="Unassembled WGS sequence"/>
</dbReference>
<dbReference type="InterPro" id="IPR050832">
    <property type="entry name" value="Bact_Acetyltransf"/>
</dbReference>
<name>A0A852TQM9_9ACTN</name>
<dbReference type="AlphaFoldDB" id="A0A852TQM9"/>
<comment type="caution">
    <text evidence="4">The sequence shown here is derived from an EMBL/GenBank/DDBJ whole genome shotgun (WGS) entry which is preliminary data.</text>
</comment>
<keyword evidence="1 4" id="KW-0808">Transferase</keyword>
<reference evidence="4 5" key="1">
    <citation type="submission" date="2020-07" db="EMBL/GenBank/DDBJ databases">
        <title>Sequencing the genomes of 1000 actinobacteria strains.</title>
        <authorList>
            <person name="Klenk H.-P."/>
        </authorList>
    </citation>
    <scope>NUCLEOTIDE SEQUENCE [LARGE SCALE GENOMIC DNA]</scope>
    <source>
        <strain evidence="4 5">CXB654</strain>
    </source>
</reference>
<accession>A0A852TQM9</accession>
<dbReference type="EMBL" id="JACCCC010000001">
    <property type="protein sequence ID" value="NYE46279.1"/>
    <property type="molecule type" value="Genomic_DNA"/>
</dbReference>
<proteinExistence type="predicted"/>
<dbReference type="PANTHER" id="PTHR43877">
    <property type="entry name" value="AMINOALKYLPHOSPHONATE N-ACETYLTRANSFERASE-RELATED-RELATED"/>
    <property type="match status" value="1"/>
</dbReference>
<evidence type="ECO:0000313" key="4">
    <source>
        <dbReference type="EMBL" id="NYE46279.1"/>
    </source>
</evidence>
<dbReference type="PROSITE" id="PS51186">
    <property type="entry name" value="GNAT"/>
    <property type="match status" value="1"/>
</dbReference>
<dbReference type="Gene3D" id="3.40.630.30">
    <property type="match status" value="1"/>
</dbReference>
<dbReference type="InterPro" id="IPR016181">
    <property type="entry name" value="Acyl_CoA_acyltransferase"/>
</dbReference>
<dbReference type="Pfam" id="PF00583">
    <property type="entry name" value="Acetyltransf_1"/>
    <property type="match status" value="1"/>
</dbReference>
<dbReference type="RefSeq" id="WP_179642413.1">
    <property type="nucleotide sequence ID" value="NZ_BAAAYY010000022.1"/>
</dbReference>
<dbReference type="InterPro" id="IPR000182">
    <property type="entry name" value="GNAT_dom"/>
</dbReference>
<dbReference type="GO" id="GO:0016747">
    <property type="term" value="F:acyltransferase activity, transferring groups other than amino-acyl groups"/>
    <property type="evidence" value="ECO:0007669"/>
    <property type="project" value="InterPro"/>
</dbReference>
<evidence type="ECO:0000256" key="2">
    <source>
        <dbReference type="ARBA" id="ARBA00023315"/>
    </source>
</evidence>
<keyword evidence="5" id="KW-1185">Reference proteome</keyword>
<feature type="domain" description="N-acetyltransferase" evidence="3">
    <location>
        <begin position="4"/>
        <end position="155"/>
    </location>
</feature>
<keyword evidence="2" id="KW-0012">Acyltransferase</keyword>
<gene>
    <name evidence="4" type="ORF">HDA32_001399</name>
</gene>
<evidence type="ECO:0000256" key="1">
    <source>
        <dbReference type="ARBA" id="ARBA00022679"/>
    </source>
</evidence>
<evidence type="ECO:0000259" key="3">
    <source>
        <dbReference type="PROSITE" id="PS51186"/>
    </source>
</evidence>
<organism evidence="4 5">
    <name type="scientific">Spinactinospora alkalitolerans</name>
    <dbReference type="NCBI Taxonomy" id="687207"/>
    <lineage>
        <taxon>Bacteria</taxon>
        <taxon>Bacillati</taxon>
        <taxon>Actinomycetota</taxon>
        <taxon>Actinomycetes</taxon>
        <taxon>Streptosporangiales</taxon>
        <taxon>Nocardiopsidaceae</taxon>
        <taxon>Spinactinospora</taxon>
    </lineage>
</organism>
<dbReference type="SUPFAM" id="SSF55729">
    <property type="entry name" value="Acyl-CoA N-acyltransferases (Nat)"/>
    <property type="match status" value="1"/>
</dbReference>
<sequence length="155" mass="16679">MSDFSIRRAAPRDLPAIVALLADDELGAARETPGDLGPYREAFAAIDADPHQLLVVAERDAEIIGTLQLTFLPGLSHRGATRAQIEAVRVGGEMRGGGLGSGLIGWAVDEARRRGCRMVQLTSNASRTDAHRFYERLGFTASHVGFKLALEKAPE</sequence>
<protein>
    <submittedName>
        <fullName evidence="4">GNAT superfamily N-acetyltransferase</fullName>
    </submittedName>
</protein>
<evidence type="ECO:0000313" key="5">
    <source>
        <dbReference type="Proteomes" id="UP000589036"/>
    </source>
</evidence>